<keyword evidence="2" id="KW-1185">Reference proteome</keyword>
<dbReference type="AlphaFoldDB" id="A0A1W6CVY9"/>
<dbReference type="OrthoDB" id="7687262at2"/>
<dbReference type="EMBL" id="CP020612">
    <property type="protein sequence ID" value="ARJ68995.1"/>
    <property type="molecule type" value="Genomic_DNA"/>
</dbReference>
<reference evidence="1 2" key="1">
    <citation type="submission" date="2017-03" db="EMBL/GenBank/DDBJ databases">
        <title>Genome sequence of Paracoccus contaminans isolated from a water microcosm.</title>
        <authorList>
            <person name="Aurass P."/>
            <person name="Karste S."/>
            <person name="Trost E."/>
            <person name="Glaeser S.P."/>
            <person name="Kaempfer P."/>
            <person name="Flieger A."/>
        </authorList>
    </citation>
    <scope>NUCLEOTIDE SEQUENCE [LARGE SCALE GENOMIC DNA]</scope>
    <source>
        <strain evidence="2">RKI 16-01929T\LMG 29738T\CCM 8701T\CIP 111112T</strain>
    </source>
</reference>
<proteinExistence type="predicted"/>
<protein>
    <recommendedName>
        <fullName evidence="3">Propanediol utilization protein</fullName>
    </recommendedName>
</protein>
<dbReference type="InterPro" id="IPR020568">
    <property type="entry name" value="Ribosomal_Su5_D2-typ_SF"/>
</dbReference>
<name>A0A1W6CVY9_9RHOB</name>
<dbReference type="STRING" id="1945662.B0A89_04475"/>
<dbReference type="Proteomes" id="UP000193017">
    <property type="component" value="Chromosome"/>
</dbReference>
<sequence length="255" mass="26094">MRMLSVPGHFGELLQGRLGPEGPVALMTLPLPLPVIAAQVTGPGAAVAGPLPPPLARGLLRRLGLGFPGRVLIRARLPVGGGAGCSTAALVALARLAGWRGDPMDLARACVAVEGASDPLMLPGAGRLLWASREGRVLGAMPPLARCEIVGGFFGPPQATRDAGAFADISDLIAGWRAADLPRQAALASESAARRWGDDRAAQAARALGALGWTAAHTGSARGLIFRRGAVPPCWRAALLAAGGRSLLRFRVGGE</sequence>
<dbReference type="RefSeq" id="WP_085377109.1">
    <property type="nucleotide sequence ID" value="NZ_CP020612.1"/>
</dbReference>
<dbReference type="SUPFAM" id="SSF54211">
    <property type="entry name" value="Ribosomal protein S5 domain 2-like"/>
    <property type="match status" value="1"/>
</dbReference>
<accession>A0A1W6CVY9</accession>
<gene>
    <name evidence="1" type="ORF">B0A89_04475</name>
</gene>
<evidence type="ECO:0000313" key="2">
    <source>
        <dbReference type="Proteomes" id="UP000193017"/>
    </source>
</evidence>
<evidence type="ECO:0008006" key="3">
    <source>
        <dbReference type="Google" id="ProtNLM"/>
    </source>
</evidence>
<evidence type="ECO:0000313" key="1">
    <source>
        <dbReference type="EMBL" id="ARJ68995.1"/>
    </source>
</evidence>
<dbReference type="KEGG" id="pcon:B0A89_04475"/>
<organism evidence="1 2">
    <name type="scientific">Paracoccus contaminans</name>
    <dbReference type="NCBI Taxonomy" id="1945662"/>
    <lineage>
        <taxon>Bacteria</taxon>
        <taxon>Pseudomonadati</taxon>
        <taxon>Pseudomonadota</taxon>
        <taxon>Alphaproteobacteria</taxon>
        <taxon>Rhodobacterales</taxon>
        <taxon>Paracoccaceae</taxon>
        <taxon>Paracoccus</taxon>
    </lineage>
</organism>